<dbReference type="PANTHER" id="PTHR43135:SF3">
    <property type="entry name" value="ALPHA-D-RIBOSE 1-METHYLPHOSPHONATE 5-TRIPHOSPHATE DIPHOSPHATASE"/>
    <property type="match status" value="1"/>
</dbReference>
<dbReference type="PANTHER" id="PTHR43135">
    <property type="entry name" value="ALPHA-D-RIBOSE 1-METHYLPHOSPHONATE 5-TRIPHOSPHATE DIPHOSPHATASE"/>
    <property type="match status" value="1"/>
</dbReference>
<dbReference type="InterPro" id="IPR011059">
    <property type="entry name" value="Metal-dep_hydrolase_composite"/>
</dbReference>
<feature type="signal peptide" evidence="1">
    <location>
        <begin position="1"/>
        <end position="28"/>
    </location>
</feature>
<evidence type="ECO:0000313" key="4">
    <source>
        <dbReference type="Proteomes" id="UP000070299"/>
    </source>
</evidence>
<name>A0A148KKC2_9ALTE</name>
<evidence type="ECO:0000256" key="1">
    <source>
        <dbReference type="SAM" id="SignalP"/>
    </source>
</evidence>
<proteinExistence type="predicted"/>
<dbReference type="Pfam" id="PF01979">
    <property type="entry name" value="Amidohydro_1"/>
    <property type="match status" value="1"/>
</dbReference>
<dbReference type="InterPro" id="IPR032466">
    <property type="entry name" value="Metal_Hydrolase"/>
</dbReference>
<dbReference type="AlphaFoldDB" id="A0A148KKC2"/>
<feature type="chain" id="PRO_5007550076" description="Amidohydrolase-related domain-containing protein" evidence="1">
    <location>
        <begin position="29"/>
        <end position="515"/>
    </location>
</feature>
<feature type="domain" description="Amidohydrolase-related" evidence="2">
    <location>
        <begin position="89"/>
        <end position="503"/>
    </location>
</feature>
<reference evidence="4" key="1">
    <citation type="submission" date="2016-02" db="EMBL/GenBank/DDBJ databases">
        <authorList>
            <person name="Schultz-Johansen M."/>
            <person name="Glaring M.A."/>
            <person name="Bech P.K."/>
            <person name="Stougaard P."/>
        </authorList>
    </citation>
    <scope>NUCLEOTIDE SEQUENCE [LARGE SCALE GENOMIC DNA]</scope>
    <source>
        <strain evidence="4">S66</strain>
    </source>
</reference>
<dbReference type="SUPFAM" id="SSF51556">
    <property type="entry name" value="Metallo-dependent hydrolases"/>
    <property type="match status" value="1"/>
</dbReference>
<protein>
    <recommendedName>
        <fullName evidence="2">Amidohydrolase-related domain-containing protein</fullName>
    </recommendedName>
</protein>
<dbReference type="Gene3D" id="2.30.40.10">
    <property type="entry name" value="Urease, subunit C, domain 1"/>
    <property type="match status" value="2"/>
</dbReference>
<gene>
    <name evidence="3" type="ORF">AX660_02925</name>
</gene>
<dbReference type="RefSeq" id="WP_068382149.1">
    <property type="nucleotide sequence ID" value="NZ_LSNE01000020.1"/>
</dbReference>
<evidence type="ECO:0000313" key="3">
    <source>
        <dbReference type="EMBL" id="KXI26746.1"/>
    </source>
</evidence>
<dbReference type="InterPro" id="IPR006680">
    <property type="entry name" value="Amidohydro-rel"/>
</dbReference>
<accession>A0A148KKC2</accession>
<dbReference type="GO" id="GO:0016810">
    <property type="term" value="F:hydrolase activity, acting on carbon-nitrogen (but not peptide) bonds"/>
    <property type="evidence" value="ECO:0007669"/>
    <property type="project" value="InterPro"/>
</dbReference>
<dbReference type="Gene3D" id="3.20.20.140">
    <property type="entry name" value="Metal-dependent hydrolases"/>
    <property type="match status" value="2"/>
</dbReference>
<organism evidence="3 4">
    <name type="scientific">Paraglaciecola hydrolytica</name>
    <dbReference type="NCBI Taxonomy" id="1799789"/>
    <lineage>
        <taxon>Bacteria</taxon>
        <taxon>Pseudomonadati</taxon>
        <taxon>Pseudomonadota</taxon>
        <taxon>Gammaproteobacteria</taxon>
        <taxon>Alteromonadales</taxon>
        <taxon>Alteromonadaceae</taxon>
        <taxon>Paraglaciecola</taxon>
    </lineage>
</organism>
<evidence type="ECO:0000259" key="2">
    <source>
        <dbReference type="Pfam" id="PF01979"/>
    </source>
</evidence>
<comment type="caution">
    <text evidence="3">The sequence shown here is derived from an EMBL/GenBank/DDBJ whole genome shotgun (WGS) entry which is preliminary data.</text>
</comment>
<keyword evidence="4" id="KW-1185">Reference proteome</keyword>
<dbReference type="Proteomes" id="UP000070299">
    <property type="component" value="Unassembled WGS sequence"/>
</dbReference>
<keyword evidence="1" id="KW-0732">Signal</keyword>
<dbReference type="STRING" id="1799789.AX660_02925"/>
<sequence>MKCQRSHQRYSLITIALLTLCCALPSQAKTESDASQYDLAIVNTSIISPERNEILANSVVLLRAGRIAAIVPKASKYNAANTLDGNGQYLLPGLIDSHVHLYHATGLKPRYTDHFDKLYAAYMQQMPRSYLYHGFTTIIETNADQETNDNFSKIDIRPDLAHCGAGLVLSDGYMASEIPEGQLLKYAPNFLYDHFRDAYLPEGVDPTEHSPHATVANIAASGAICVKLYYEEALWMPGGAPDIKLPSKEILTEVVTEAHALGLTVIMHATSPNGHQMAREIGVDVISHGPWDWLENNYNSATIPESINQSLFATANSKIDIQPTISSLQHTASLFKPDLLVRPELQHVLPAPFIDYLKSDAQIQREIFINIFGHAINDQPSSESVALSITQMIKRYKRMVGILAENGAHLLLGTDTSSGGFGWGNPPGLNGYWEILDWAESGVPLEVIFSAATIDNARAFGLQNEIGSVEVGKKANLLLSQANPLKNLDAYNKITTVILNGKVLPRETLSATSMR</sequence>
<dbReference type="EMBL" id="LSNE01000020">
    <property type="protein sequence ID" value="KXI26746.1"/>
    <property type="molecule type" value="Genomic_DNA"/>
</dbReference>
<dbReference type="SUPFAM" id="SSF51338">
    <property type="entry name" value="Composite domain of metallo-dependent hydrolases"/>
    <property type="match status" value="1"/>
</dbReference>
<dbReference type="OrthoDB" id="6190564at2"/>
<dbReference type="InterPro" id="IPR051781">
    <property type="entry name" value="Metallo-dep_Hydrolase"/>
</dbReference>